<reference evidence="1 2" key="1">
    <citation type="submission" date="2021-06" db="EMBL/GenBank/DDBJ databases">
        <title>Caerostris extrusa draft genome.</title>
        <authorList>
            <person name="Kono N."/>
            <person name="Arakawa K."/>
        </authorList>
    </citation>
    <scope>NUCLEOTIDE SEQUENCE [LARGE SCALE GENOMIC DNA]</scope>
</reference>
<accession>A0AAV4N824</accession>
<keyword evidence="2" id="KW-1185">Reference proteome</keyword>
<organism evidence="1 2">
    <name type="scientific">Caerostris extrusa</name>
    <name type="common">Bark spider</name>
    <name type="synonym">Caerostris bankana</name>
    <dbReference type="NCBI Taxonomy" id="172846"/>
    <lineage>
        <taxon>Eukaryota</taxon>
        <taxon>Metazoa</taxon>
        <taxon>Ecdysozoa</taxon>
        <taxon>Arthropoda</taxon>
        <taxon>Chelicerata</taxon>
        <taxon>Arachnida</taxon>
        <taxon>Araneae</taxon>
        <taxon>Araneomorphae</taxon>
        <taxon>Entelegynae</taxon>
        <taxon>Araneoidea</taxon>
        <taxon>Araneidae</taxon>
        <taxon>Caerostris</taxon>
    </lineage>
</organism>
<evidence type="ECO:0000313" key="2">
    <source>
        <dbReference type="Proteomes" id="UP001054945"/>
    </source>
</evidence>
<gene>
    <name evidence="1" type="ORF">CEXT_78781</name>
</gene>
<sequence>MQKPILSRGILDLTSLPNFFPHPSHRMLPIRCKLSHSHQADHIYMNIEYGVIDYSQKATLQIRARVGGCRYLPPFPRSICVPPQFWKARTEYGSLGIDGTGDEELLLLNIVVVMWKSSSSSRIGK</sequence>
<dbReference type="Proteomes" id="UP001054945">
    <property type="component" value="Unassembled WGS sequence"/>
</dbReference>
<evidence type="ECO:0000313" key="1">
    <source>
        <dbReference type="EMBL" id="GIX79955.1"/>
    </source>
</evidence>
<protein>
    <submittedName>
        <fullName evidence="1">Uncharacterized protein</fullName>
    </submittedName>
</protein>
<dbReference type="AlphaFoldDB" id="A0AAV4N824"/>
<dbReference type="EMBL" id="BPLR01002989">
    <property type="protein sequence ID" value="GIX79955.1"/>
    <property type="molecule type" value="Genomic_DNA"/>
</dbReference>
<comment type="caution">
    <text evidence="1">The sequence shown here is derived from an EMBL/GenBank/DDBJ whole genome shotgun (WGS) entry which is preliminary data.</text>
</comment>
<proteinExistence type="predicted"/>
<name>A0AAV4N824_CAEEX</name>